<comment type="caution">
    <text evidence="1">The sequence shown here is derived from an EMBL/GenBank/DDBJ whole genome shotgun (WGS) entry which is preliminary data.</text>
</comment>
<proteinExistence type="predicted"/>
<gene>
    <name evidence="1" type="ORF">Ataiwa_36740</name>
</gene>
<organism evidence="1 2">
    <name type="scientific">Algoriphagus taiwanensis</name>
    <dbReference type="NCBI Taxonomy" id="1445656"/>
    <lineage>
        <taxon>Bacteria</taxon>
        <taxon>Pseudomonadati</taxon>
        <taxon>Bacteroidota</taxon>
        <taxon>Cytophagia</taxon>
        <taxon>Cytophagales</taxon>
        <taxon>Cyclobacteriaceae</taxon>
        <taxon>Algoriphagus</taxon>
    </lineage>
</organism>
<dbReference type="Pfam" id="PF08922">
    <property type="entry name" value="DUF1905"/>
    <property type="match status" value="1"/>
</dbReference>
<dbReference type="Gene3D" id="2.40.30.100">
    <property type="entry name" value="AF2212/PG0164-like"/>
    <property type="match status" value="1"/>
</dbReference>
<dbReference type="InterPro" id="IPR037079">
    <property type="entry name" value="AF2212/PG0164-like_sf"/>
</dbReference>
<dbReference type="EMBL" id="BTPE01000018">
    <property type="protein sequence ID" value="GMQ35401.1"/>
    <property type="molecule type" value="Genomic_DNA"/>
</dbReference>
<dbReference type="SUPFAM" id="SSF141694">
    <property type="entry name" value="AF2212/PG0164-like"/>
    <property type="match status" value="1"/>
</dbReference>
<evidence type="ECO:0000313" key="1">
    <source>
        <dbReference type="EMBL" id="GMQ35401.1"/>
    </source>
</evidence>
<dbReference type="RefSeq" id="WP_338230225.1">
    <property type="nucleotide sequence ID" value="NZ_BTPE01000018.1"/>
</dbReference>
<dbReference type="Pfam" id="PF13376">
    <property type="entry name" value="OmdA"/>
    <property type="match status" value="1"/>
</dbReference>
<evidence type="ECO:0000313" key="2">
    <source>
        <dbReference type="Proteomes" id="UP001307705"/>
    </source>
</evidence>
<dbReference type="Proteomes" id="UP001307705">
    <property type="component" value="Unassembled WGS sequence"/>
</dbReference>
<protein>
    <recommendedName>
        <fullName evidence="3">Bacteriocin-protection, YdeI or OmpD-Associated</fullName>
    </recommendedName>
</protein>
<dbReference type="InterPro" id="IPR015018">
    <property type="entry name" value="DUF1905"/>
</dbReference>
<keyword evidence="2" id="KW-1185">Reference proteome</keyword>
<reference evidence="1 2" key="1">
    <citation type="submission" date="2023-08" db="EMBL/GenBank/DDBJ databases">
        <title>Draft genome sequence of Algoriphagus taiwanensis.</title>
        <authorList>
            <person name="Takatani N."/>
            <person name="Hosokawa M."/>
            <person name="Sawabe T."/>
        </authorList>
    </citation>
    <scope>NUCLEOTIDE SEQUENCE [LARGE SCALE GENOMIC DNA]</scope>
    <source>
        <strain evidence="1 2">JCM 19755</strain>
    </source>
</reference>
<name>A0ABQ6Q6B1_9BACT</name>
<accession>A0ABQ6Q6B1</accession>
<sequence>MPKLHFGYISENLSSMPIEFQSPLEKFDFNHWHYHVPVPDEVAAAMMDEKHRRVLIWLEGNGPHHMALMKAKPCWYILVNQRLRESLKLEEGNPVHVKIERDHSEFGHEVPEEFEVLLAQDEEGEKFFRQLTPGKQRSLIYLVTQVKNPDSRMRKSLAILHHLKTAQGKLDFKKLNEWIKHYNNL</sequence>
<evidence type="ECO:0008006" key="3">
    <source>
        <dbReference type="Google" id="ProtNLM"/>
    </source>
</evidence>